<protein>
    <submittedName>
        <fullName evidence="1">Uncharacterized protein</fullName>
    </submittedName>
</protein>
<gene>
    <name evidence="1" type="ORF">SVUK_LOCUS3739</name>
</gene>
<dbReference type="OrthoDB" id="5862456at2759"/>
<organism evidence="1 2">
    <name type="scientific">Strongylus vulgaris</name>
    <name type="common">Blood worm</name>
    <dbReference type="NCBI Taxonomy" id="40348"/>
    <lineage>
        <taxon>Eukaryota</taxon>
        <taxon>Metazoa</taxon>
        <taxon>Ecdysozoa</taxon>
        <taxon>Nematoda</taxon>
        <taxon>Chromadorea</taxon>
        <taxon>Rhabditida</taxon>
        <taxon>Rhabditina</taxon>
        <taxon>Rhabditomorpha</taxon>
        <taxon>Strongyloidea</taxon>
        <taxon>Strongylidae</taxon>
        <taxon>Strongylus</taxon>
    </lineage>
</organism>
<name>A0A3P7I5T8_STRVU</name>
<dbReference type="EMBL" id="UYYB01009820">
    <property type="protein sequence ID" value="VDM68741.1"/>
    <property type="molecule type" value="Genomic_DNA"/>
</dbReference>
<dbReference type="Proteomes" id="UP000270094">
    <property type="component" value="Unassembled WGS sequence"/>
</dbReference>
<evidence type="ECO:0000313" key="1">
    <source>
        <dbReference type="EMBL" id="VDM68741.1"/>
    </source>
</evidence>
<keyword evidence="2" id="KW-1185">Reference proteome</keyword>
<sequence length="88" mass="10305">MKCNHWIEAPADKQIQWRVTYIENPQCILGCAFNAIEPKVGDDPRATNRRLCCTEMQVKVYNSTQNPLPVISYNSYLTSVYTFHYRFI</sequence>
<evidence type="ECO:0000313" key="2">
    <source>
        <dbReference type="Proteomes" id="UP000270094"/>
    </source>
</evidence>
<dbReference type="InterPro" id="IPR035914">
    <property type="entry name" value="Sperma_CUB_dom_sf"/>
</dbReference>
<proteinExistence type="predicted"/>
<reference evidence="1 2" key="1">
    <citation type="submission" date="2018-11" db="EMBL/GenBank/DDBJ databases">
        <authorList>
            <consortium name="Pathogen Informatics"/>
        </authorList>
    </citation>
    <scope>NUCLEOTIDE SEQUENCE [LARGE SCALE GENOMIC DNA]</scope>
</reference>
<dbReference type="AlphaFoldDB" id="A0A3P7I5T8"/>
<dbReference type="SUPFAM" id="SSF49854">
    <property type="entry name" value="Spermadhesin, CUB domain"/>
    <property type="match status" value="1"/>
</dbReference>
<accession>A0A3P7I5T8</accession>